<comment type="subcellular location">
    <subcellularLocation>
        <location evidence="1">Endomembrane system</location>
    </subcellularLocation>
</comment>
<dbReference type="WBParaSite" id="TCONS_00012088.p1">
    <property type="protein sequence ID" value="TCONS_00012088.p1"/>
    <property type="gene ID" value="XLOC_007405"/>
</dbReference>
<dbReference type="GO" id="GO:0004714">
    <property type="term" value="F:transmembrane receptor protein tyrosine kinase activity"/>
    <property type="evidence" value="ECO:0007669"/>
    <property type="project" value="UniProtKB-EC"/>
</dbReference>
<dbReference type="InterPro" id="IPR000463">
    <property type="entry name" value="Fatty_acid-bd"/>
</dbReference>
<dbReference type="InterPro" id="IPR011009">
    <property type="entry name" value="Kinase-like_dom_sf"/>
</dbReference>
<evidence type="ECO:0000256" key="2">
    <source>
        <dbReference type="ARBA" id="ARBA00011902"/>
    </source>
</evidence>
<dbReference type="InterPro" id="IPR001245">
    <property type="entry name" value="Ser-Thr/Tyr_kinase_cat_dom"/>
</dbReference>
<dbReference type="GO" id="GO:0012505">
    <property type="term" value="C:endomembrane system"/>
    <property type="evidence" value="ECO:0007669"/>
    <property type="project" value="UniProtKB-SubCell"/>
</dbReference>
<dbReference type="PANTHER" id="PTHR24416:SF600">
    <property type="entry name" value="PDGF- AND VEGF-RECEPTOR RELATED, ISOFORM J"/>
    <property type="match status" value="1"/>
</dbReference>
<evidence type="ECO:0000256" key="4">
    <source>
        <dbReference type="ARBA" id="ARBA00022741"/>
    </source>
</evidence>
<dbReference type="InterPro" id="IPR020635">
    <property type="entry name" value="Tyr_kinase_cat_dom"/>
</dbReference>
<dbReference type="GO" id="GO:0007169">
    <property type="term" value="P:cell surface receptor protein tyrosine kinase signaling pathway"/>
    <property type="evidence" value="ECO:0007669"/>
    <property type="project" value="TreeGrafter"/>
</dbReference>
<dbReference type="CDD" id="cd00742">
    <property type="entry name" value="FABP"/>
    <property type="match status" value="1"/>
</dbReference>
<dbReference type="GO" id="GO:0005886">
    <property type="term" value="C:plasma membrane"/>
    <property type="evidence" value="ECO:0007669"/>
    <property type="project" value="TreeGrafter"/>
</dbReference>
<dbReference type="FunFam" id="1.10.510.10:FF:001512">
    <property type="entry name" value="Receptor tyrosine-protein kinase erbB-2"/>
    <property type="match status" value="1"/>
</dbReference>
<feature type="domain" description="Protein kinase" evidence="11">
    <location>
        <begin position="349"/>
        <end position="654"/>
    </location>
</feature>
<keyword evidence="8" id="KW-0829">Tyrosine-protein kinase</keyword>
<dbReference type="GO" id="GO:0008289">
    <property type="term" value="F:lipid binding"/>
    <property type="evidence" value="ECO:0007669"/>
    <property type="project" value="InterPro"/>
</dbReference>
<dbReference type="PROSITE" id="PS50011">
    <property type="entry name" value="PROTEIN_KINASE_DOM"/>
    <property type="match status" value="1"/>
</dbReference>
<dbReference type="SMART" id="SM00219">
    <property type="entry name" value="TyrKc"/>
    <property type="match status" value="1"/>
</dbReference>
<name>A0AAF5DJ55_STRER</name>
<dbReference type="SUPFAM" id="SSF56112">
    <property type="entry name" value="Protein kinase-like (PK-like)"/>
    <property type="match status" value="1"/>
</dbReference>
<evidence type="ECO:0000313" key="13">
    <source>
        <dbReference type="WBParaSite" id="TCONS_00012088.p1"/>
    </source>
</evidence>
<keyword evidence="7 10" id="KW-0472">Membrane</keyword>
<dbReference type="InterPro" id="IPR008266">
    <property type="entry name" value="Tyr_kinase_AS"/>
</dbReference>
<evidence type="ECO:0000256" key="10">
    <source>
        <dbReference type="SAM" id="Phobius"/>
    </source>
</evidence>
<evidence type="ECO:0000256" key="3">
    <source>
        <dbReference type="ARBA" id="ARBA00022679"/>
    </source>
</evidence>
<dbReference type="Gene3D" id="2.40.128.20">
    <property type="match status" value="1"/>
</dbReference>
<keyword evidence="3" id="KW-0808">Transferase</keyword>
<accession>A0AAF5DJ55</accession>
<protein>
    <recommendedName>
        <fullName evidence="2">receptor protein-tyrosine kinase</fullName>
        <ecNumber evidence="2">2.7.10.1</ecNumber>
    </recommendedName>
</protein>
<evidence type="ECO:0000256" key="9">
    <source>
        <dbReference type="ARBA" id="ARBA00051243"/>
    </source>
</evidence>
<dbReference type="EC" id="2.7.10.1" evidence="2"/>
<keyword evidence="10" id="KW-0812">Transmembrane</keyword>
<keyword evidence="6" id="KW-0067">ATP-binding</keyword>
<organism evidence="12 13">
    <name type="scientific">Strongyloides stercoralis</name>
    <name type="common">Threadworm</name>
    <dbReference type="NCBI Taxonomy" id="6248"/>
    <lineage>
        <taxon>Eukaryota</taxon>
        <taxon>Metazoa</taxon>
        <taxon>Ecdysozoa</taxon>
        <taxon>Nematoda</taxon>
        <taxon>Chromadorea</taxon>
        <taxon>Rhabditida</taxon>
        <taxon>Tylenchina</taxon>
        <taxon>Panagrolaimomorpha</taxon>
        <taxon>Strongyloidoidea</taxon>
        <taxon>Strongyloididae</taxon>
        <taxon>Strongyloides</taxon>
    </lineage>
</organism>
<dbReference type="PRINTS" id="PR00178">
    <property type="entry name" value="FATTYACIDBP"/>
</dbReference>
<dbReference type="InterPro" id="IPR000719">
    <property type="entry name" value="Prot_kinase_dom"/>
</dbReference>
<dbReference type="GO" id="GO:0061564">
    <property type="term" value="P:axon development"/>
    <property type="evidence" value="ECO:0007669"/>
    <property type="project" value="UniProtKB-ARBA"/>
</dbReference>
<dbReference type="Proteomes" id="UP000035681">
    <property type="component" value="Unplaced"/>
</dbReference>
<dbReference type="PROSITE" id="PS00109">
    <property type="entry name" value="PROTEIN_KINASE_TYR"/>
    <property type="match status" value="1"/>
</dbReference>
<evidence type="ECO:0000256" key="5">
    <source>
        <dbReference type="ARBA" id="ARBA00022777"/>
    </source>
</evidence>
<dbReference type="AlphaFoldDB" id="A0AAF5DJ55"/>
<keyword evidence="10" id="KW-1133">Transmembrane helix</keyword>
<dbReference type="Pfam" id="PF07714">
    <property type="entry name" value="PK_Tyr_Ser-Thr"/>
    <property type="match status" value="1"/>
</dbReference>
<sequence>QMKKIIIINIITLLTYAYIIRSNDNFSEIKPNQKLLQPTTSEKSLISKGYCDIRECRNWSGVILIILSPSFPIEKFSPIIDFVWNTFNDCQTFGGELFILPTNAYNNLPKVWASTKDELKNNFNTIFNTTNFIQSSFPLPSFIESVLNNVTTNFYLSPLANKSTTIYGRYLMIVRLKILLIDKYNDDFDSMESDEDFFEMIAERGEKTEVDDVDGLETSKMPSKMGACHNYQPFPKPIINITKSNKKSIIVGVILGGAGLILILSIIIFIYIRWRRKIRKDKISILSWINSQGGQNKINEYKEHNENKILNNLVPLYNDNCDNKNQVNENNENIEITEDKKILESVLTINYNQKLGSGAFSSVYKGAILLNSNHVRQKLNFINNKIKRKTIFVNEGKNNSDNEAIEIDVAVKTELKGENIFQNAESKEFLIKEINTLLKISDHPHVITFLGSCYKDTSLCLVLEYCENGDLQTWLRNPSNKKYIDVKRLLSFSWQISDGMYYLAVKNLIHRDLAARNILLDDELVAKISDFGLSRVFDNHNYDVEMQNEYMLRTNAKIPVKHTAIEALRDGVYTEKSDVWAYGVLLFEIFSLGSVPYETLSLVEILPFLTNGSRLPKPLLATESVWEMVEKCWLEEPKDRPDFYEIRNSLTKLLEEVTTQYGYIELGEVNEVSEDNEKKMPLSDLAGVWNADESINFDEYLKTCGISFLTRKLAAKIKPVLTITVDGENVSINSASTFKNHTTLFKLNQEFEENTIDGRTFKSIFTWVGEKLHQKQTAINADDKPSLIDRYVKDGKLYIDMECLGVKATRTYIKAE</sequence>
<dbReference type="CDD" id="cd00192">
    <property type="entry name" value="PTKc"/>
    <property type="match status" value="1"/>
</dbReference>
<dbReference type="GO" id="GO:0048680">
    <property type="term" value="P:positive regulation of axon regeneration"/>
    <property type="evidence" value="ECO:0007669"/>
    <property type="project" value="UniProtKB-ARBA"/>
</dbReference>
<dbReference type="InterPro" id="IPR012674">
    <property type="entry name" value="Calycin"/>
</dbReference>
<dbReference type="GO" id="GO:0005524">
    <property type="term" value="F:ATP binding"/>
    <property type="evidence" value="ECO:0007669"/>
    <property type="project" value="UniProtKB-KW"/>
</dbReference>
<dbReference type="Gene3D" id="1.10.510.10">
    <property type="entry name" value="Transferase(Phosphotransferase) domain 1"/>
    <property type="match status" value="1"/>
</dbReference>
<reference evidence="13" key="1">
    <citation type="submission" date="2024-02" db="UniProtKB">
        <authorList>
            <consortium name="WormBaseParasite"/>
        </authorList>
    </citation>
    <scope>IDENTIFICATION</scope>
</reference>
<evidence type="ECO:0000256" key="8">
    <source>
        <dbReference type="ARBA" id="ARBA00023137"/>
    </source>
</evidence>
<keyword evidence="4" id="KW-0547">Nucleotide-binding</keyword>
<evidence type="ECO:0000256" key="6">
    <source>
        <dbReference type="ARBA" id="ARBA00022840"/>
    </source>
</evidence>
<proteinExistence type="predicted"/>
<evidence type="ECO:0000256" key="7">
    <source>
        <dbReference type="ARBA" id="ARBA00023136"/>
    </source>
</evidence>
<evidence type="ECO:0000256" key="1">
    <source>
        <dbReference type="ARBA" id="ARBA00004308"/>
    </source>
</evidence>
<evidence type="ECO:0000259" key="11">
    <source>
        <dbReference type="PROSITE" id="PS50011"/>
    </source>
</evidence>
<dbReference type="PRINTS" id="PR00109">
    <property type="entry name" value="TYRKINASE"/>
</dbReference>
<dbReference type="InterPro" id="IPR050122">
    <property type="entry name" value="RTK"/>
</dbReference>
<keyword evidence="5" id="KW-0418">Kinase</keyword>
<dbReference type="SUPFAM" id="SSF50814">
    <property type="entry name" value="Lipocalins"/>
    <property type="match status" value="1"/>
</dbReference>
<keyword evidence="12" id="KW-1185">Reference proteome</keyword>
<evidence type="ECO:0000313" key="12">
    <source>
        <dbReference type="Proteomes" id="UP000035681"/>
    </source>
</evidence>
<dbReference type="PANTHER" id="PTHR24416">
    <property type="entry name" value="TYROSINE-PROTEIN KINASE RECEPTOR"/>
    <property type="match status" value="1"/>
</dbReference>
<dbReference type="GO" id="GO:0043235">
    <property type="term" value="C:receptor complex"/>
    <property type="evidence" value="ECO:0007669"/>
    <property type="project" value="TreeGrafter"/>
</dbReference>
<feature type="transmembrane region" description="Helical" evidence="10">
    <location>
        <begin position="249"/>
        <end position="272"/>
    </location>
</feature>
<comment type="catalytic activity">
    <reaction evidence="9">
        <text>L-tyrosyl-[protein] + ATP = O-phospho-L-tyrosyl-[protein] + ADP + H(+)</text>
        <dbReference type="Rhea" id="RHEA:10596"/>
        <dbReference type="Rhea" id="RHEA-COMP:10136"/>
        <dbReference type="Rhea" id="RHEA-COMP:20101"/>
        <dbReference type="ChEBI" id="CHEBI:15378"/>
        <dbReference type="ChEBI" id="CHEBI:30616"/>
        <dbReference type="ChEBI" id="CHEBI:46858"/>
        <dbReference type="ChEBI" id="CHEBI:61978"/>
        <dbReference type="ChEBI" id="CHEBI:456216"/>
        <dbReference type="EC" id="2.7.10.1"/>
    </reaction>
</comment>